<keyword evidence="6 8" id="KW-0472">Membrane</keyword>
<evidence type="ECO:0000256" key="2">
    <source>
        <dbReference type="ARBA" id="ARBA00008472"/>
    </source>
</evidence>
<dbReference type="Pfam" id="PF00507">
    <property type="entry name" value="Oxidored_q4"/>
    <property type="match status" value="1"/>
</dbReference>
<evidence type="ECO:0000256" key="8">
    <source>
        <dbReference type="SAM" id="Phobius"/>
    </source>
</evidence>
<evidence type="ECO:0000313" key="10">
    <source>
        <dbReference type="Proteomes" id="UP000677016"/>
    </source>
</evidence>
<name>A0A941HYR2_9MICO</name>
<comment type="function">
    <text evidence="7">NDH-1 shuttles electrons from NADH, via FMN and iron-sulfur (Fe-S) centers, to quinones in the respiratory chain.</text>
</comment>
<dbReference type="RefSeq" id="WP_211602500.1">
    <property type="nucleotide sequence ID" value="NZ_JAGSNF010000009.1"/>
</dbReference>
<gene>
    <name evidence="9" type="primary">ndhC</name>
    <name evidence="9" type="ORF">KC207_08145</name>
</gene>
<dbReference type="PANTHER" id="PTHR11058:SF9">
    <property type="entry name" value="NADH-UBIQUINONE OXIDOREDUCTASE CHAIN 3"/>
    <property type="match status" value="1"/>
</dbReference>
<keyword evidence="7" id="KW-0874">Quinone</keyword>
<dbReference type="GO" id="GO:0008137">
    <property type="term" value="F:NADH dehydrogenase (ubiquinone) activity"/>
    <property type="evidence" value="ECO:0007669"/>
    <property type="project" value="InterPro"/>
</dbReference>
<evidence type="ECO:0000313" key="9">
    <source>
        <dbReference type="EMBL" id="MBR7743258.1"/>
    </source>
</evidence>
<comment type="catalytic activity">
    <reaction evidence="7">
        <text>a quinone + NADH + 5 H(+)(in) = a quinol + NAD(+) + 4 H(+)(out)</text>
        <dbReference type="Rhea" id="RHEA:57888"/>
        <dbReference type="ChEBI" id="CHEBI:15378"/>
        <dbReference type="ChEBI" id="CHEBI:24646"/>
        <dbReference type="ChEBI" id="CHEBI:57540"/>
        <dbReference type="ChEBI" id="CHEBI:57945"/>
        <dbReference type="ChEBI" id="CHEBI:132124"/>
    </reaction>
</comment>
<keyword evidence="4 7" id="KW-0812">Transmembrane</keyword>
<reference evidence="9" key="1">
    <citation type="submission" date="2021-04" db="EMBL/GenBank/DDBJ databases">
        <title>Phycicoccus avicenniae sp. nov., a novel endophytic actinomycetes isolated from branch of Avicennia mariana.</title>
        <authorList>
            <person name="Tuo L."/>
        </authorList>
    </citation>
    <scope>NUCLEOTIDE SEQUENCE</scope>
    <source>
        <strain evidence="9">BSK3Z-2</strain>
    </source>
</reference>
<dbReference type="InterPro" id="IPR038430">
    <property type="entry name" value="NDAH_ubi_oxred_su3_sf"/>
</dbReference>
<comment type="caution">
    <text evidence="9">The sequence shown here is derived from an EMBL/GenBank/DDBJ whole genome shotgun (WGS) entry which is preliminary data.</text>
</comment>
<dbReference type="EC" id="7.1.1.-" evidence="7"/>
<evidence type="ECO:0000256" key="5">
    <source>
        <dbReference type="ARBA" id="ARBA00022989"/>
    </source>
</evidence>
<dbReference type="Proteomes" id="UP000677016">
    <property type="component" value="Unassembled WGS sequence"/>
</dbReference>
<evidence type="ECO:0000256" key="1">
    <source>
        <dbReference type="ARBA" id="ARBA00004370"/>
    </source>
</evidence>
<evidence type="ECO:0000256" key="3">
    <source>
        <dbReference type="ARBA" id="ARBA00022448"/>
    </source>
</evidence>
<dbReference type="AlphaFoldDB" id="A0A941HYR2"/>
<comment type="similarity">
    <text evidence="2 7">Belongs to the complex I subunit 3 family.</text>
</comment>
<evidence type="ECO:0000256" key="4">
    <source>
        <dbReference type="ARBA" id="ARBA00022692"/>
    </source>
</evidence>
<evidence type="ECO:0000256" key="6">
    <source>
        <dbReference type="ARBA" id="ARBA00023136"/>
    </source>
</evidence>
<organism evidence="9 10">
    <name type="scientific">Phycicoccus avicenniae</name>
    <dbReference type="NCBI Taxonomy" id="2828860"/>
    <lineage>
        <taxon>Bacteria</taxon>
        <taxon>Bacillati</taxon>
        <taxon>Actinomycetota</taxon>
        <taxon>Actinomycetes</taxon>
        <taxon>Micrococcales</taxon>
        <taxon>Intrasporangiaceae</taxon>
        <taxon>Phycicoccus</taxon>
    </lineage>
</organism>
<accession>A0A941HYR2</accession>
<sequence>MEGYVALAAVAAAGVLLVVAGMLGRRMLAPRAVTPEGRLTYESGVDPVGSGWAQSQVRYLSFAFLYVVFAVDAVYLFPWALVLRDADLGVASLVEVLVFVGIVLLGLVHAARRGLLRWDLG</sequence>
<dbReference type="GO" id="GO:0030964">
    <property type="term" value="C:NADH dehydrogenase complex"/>
    <property type="evidence" value="ECO:0007669"/>
    <property type="project" value="TreeGrafter"/>
</dbReference>
<dbReference type="EMBL" id="JAGSNF010000009">
    <property type="protein sequence ID" value="MBR7743258.1"/>
    <property type="molecule type" value="Genomic_DNA"/>
</dbReference>
<protein>
    <recommendedName>
        <fullName evidence="7">NADH-quinone oxidoreductase subunit</fullName>
        <ecNumber evidence="7">7.1.1.-</ecNumber>
    </recommendedName>
</protein>
<keyword evidence="5 8" id="KW-1133">Transmembrane helix</keyword>
<comment type="subcellular location">
    <subcellularLocation>
        <location evidence="7">Cell membrane</location>
        <topology evidence="7">Multi-pass membrane protein</topology>
    </subcellularLocation>
    <subcellularLocation>
        <location evidence="1">Membrane</location>
    </subcellularLocation>
</comment>
<feature type="transmembrane region" description="Helical" evidence="8">
    <location>
        <begin position="6"/>
        <end position="24"/>
    </location>
</feature>
<keyword evidence="3" id="KW-0813">Transport</keyword>
<dbReference type="GO" id="GO:0005886">
    <property type="term" value="C:plasma membrane"/>
    <property type="evidence" value="ECO:0007669"/>
    <property type="project" value="UniProtKB-SubCell"/>
</dbReference>
<dbReference type="InterPro" id="IPR000440">
    <property type="entry name" value="NADH_UbQ/plastoQ_OxRdtase_su3"/>
</dbReference>
<keyword evidence="7" id="KW-0520">NAD</keyword>
<evidence type="ECO:0000256" key="7">
    <source>
        <dbReference type="RuleBase" id="RU003639"/>
    </source>
</evidence>
<dbReference type="GO" id="GO:0016491">
    <property type="term" value="F:oxidoreductase activity"/>
    <property type="evidence" value="ECO:0007669"/>
    <property type="project" value="UniProtKB-KW"/>
</dbReference>
<dbReference type="GO" id="GO:0048038">
    <property type="term" value="F:quinone binding"/>
    <property type="evidence" value="ECO:0007669"/>
    <property type="project" value="UniProtKB-KW"/>
</dbReference>
<feature type="transmembrane region" description="Helical" evidence="8">
    <location>
        <begin position="59"/>
        <end position="82"/>
    </location>
</feature>
<keyword evidence="10" id="KW-1185">Reference proteome</keyword>
<proteinExistence type="inferred from homology"/>
<feature type="transmembrane region" description="Helical" evidence="8">
    <location>
        <begin position="88"/>
        <end position="108"/>
    </location>
</feature>
<dbReference type="Gene3D" id="1.20.58.1610">
    <property type="entry name" value="NADH:ubiquinone/plastoquinone oxidoreductase, chain 3"/>
    <property type="match status" value="1"/>
</dbReference>
<dbReference type="PANTHER" id="PTHR11058">
    <property type="entry name" value="NADH-UBIQUINONE OXIDOREDUCTASE CHAIN 3"/>
    <property type="match status" value="1"/>
</dbReference>
<keyword evidence="9" id="KW-0560">Oxidoreductase</keyword>